<evidence type="ECO:0000313" key="2">
    <source>
        <dbReference type="EMBL" id="HJF84676.1"/>
    </source>
</evidence>
<dbReference type="EMBL" id="DYVR01000087">
    <property type="protein sequence ID" value="HJF84676.1"/>
    <property type="molecule type" value="Genomic_DNA"/>
</dbReference>
<evidence type="ECO:0000313" key="3">
    <source>
        <dbReference type="Proteomes" id="UP000780768"/>
    </source>
</evidence>
<sequence length="343" mass="37484">MDISRRDFFKVAGSTVIGAAAYSIAGGFGSALAQAPVVGSTQITNGIQSVGSKAKVYFTKHIDAAHLIKLYDLINEGIYGKVAIKLHTGEKNGPNIIPRDMAKAFWQHVPNSSIVETNTLYKGDRYTTEGHKETLKVNGWTFCPVDIMDEYGNVMLPVRGGRHFKEMSLGKNIVNYDAMVVLTHFKGHAMGGYGGSMKNIAIGCADAKIGKKMVHGVPLDKELDEAWDVVYKQDMLMETMAESAKATIDYFGKHIVFLNVMRRMSVDCDCAGTSAAEPTIPDIGILASTDILAIDQASVDLVYASPHNKDLVERIESRHGLHQLAAMHDLKMGNDKYELISID</sequence>
<dbReference type="InterPro" id="IPR007160">
    <property type="entry name" value="DUF362"/>
</dbReference>
<evidence type="ECO:0000259" key="1">
    <source>
        <dbReference type="Pfam" id="PF04015"/>
    </source>
</evidence>
<dbReference type="RefSeq" id="WP_289549114.1">
    <property type="nucleotide sequence ID" value="NZ_CASFWR010000005.1"/>
</dbReference>
<name>A0A921L931_9FIRM</name>
<dbReference type="PROSITE" id="PS51318">
    <property type="entry name" value="TAT"/>
    <property type="match status" value="1"/>
</dbReference>
<gene>
    <name evidence="2" type="ORF">K8V65_03310</name>
</gene>
<dbReference type="Pfam" id="PF04015">
    <property type="entry name" value="DUF362"/>
    <property type="match status" value="1"/>
</dbReference>
<proteinExistence type="predicted"/>
<dbReference type="InterPro" id="IPR006311">
    <property type="entry name" value="TAT_signal"/>
</dbReference>
<accession>A0A921L931</accession>
<reference evidence="2" key="2">
    <citation type="submission" date="2021-09" db="EMBL/GenBank/DDBJ databases">
        <authorList>
            <person name="Gilroy R."/>
        </authorList>
    </citation>
    <scope>NUCLEOTIDE SEQUENCE</scope>
    <source>
        <strain evidence="2">7318</strain>
    </source>
</reference>
<comment type="caution">
    <text evidence="2">The sequence shown here is derived from an EMBL/GenBank/DDBJ whole genome shotgun (WGS) entry which is preliminary data.</text>
</comment>
<dbReference type="Gene3D" id="3.40.50.11440">
    <property type="match status" value="1"/>
</dbReference>
<protein>
    <submittedName>
        <fullName evidence="2">DUF362 domain-containing protein</fullName>
    </submittedName>
</protein>
<organism evidence="2 3">
    <name type="scientific">Megamonas hypermegale</name>
    <dbReference type="NCBI Taxonomy" id="158847"/>
    <lineage>
        <taxon>Bacteria</taxon>
        <taxon>Bacillati</taxon>
        <taxon>Bacillota</taxon>
        <taxon>Negativicutes</taxon>
        <taxon>Selenomonadales</taxon>
        <taxon>Selenomonadaceae</taxon>
        <taxon>Megamonas</taxon>
    </lineage>
</organism>
<dbReference type="Proteomes" id="UP000780768">
    <property type="component" value="Unassembled WGS sequence"/>
</dbReference>
<dbReference type="AlphaFoldDB" id="A0A921L931"/>
<reference evidence="2" key="1">
    <citation type="journal article" date="2021" name="PeerJ">
        <title>Extensive microbial diversity within the chicken gut microbiome revealed by metagenomics and culture.</title>
        <authorList>
            <person name="Gilroy R."/>
            <person name="Ravi A."/>
            <person name="Getino M."/>
            <person name="Pursley I."/>
            <person name="Horton D.L."/>
            <person name="Alikhan N.F."/>
            <person name="Baker D."/>
            <person name="Gharbi K."/>
            <person name="Hall N."/>
            <person name="Watson M."/>
            <person name="Adriaenssens E.M."/>
            <person name="Foster-Nyarko E."/>
            <person name="Jarju S."/>
            <person name="Secka A."/>
            <person name="Antonio M."/>
            <person name="Oren A."/>
            <person name="Chaudhuri R.R."/>
            <person name="La Ragione R."/>
            <person name="Hildebrand F."/>
            <person name="Pallen M.J."/>
        </authorList>
    </citation>
    <scope>NUCLEOTIDE SEQUENCE</scope>
    <source>
        <strain evidence="2">7318</strain>
    </source>
</reference>
<feature type="domain" description="DUF362" evidence="1">
    <location>
        <begin position="82"/>
        <end position="300"/>
    </location>
</feature>